<reference evidence="1" key="1">
    <citation type="journal article" date="2014" name="Int. J. Syst. Evol. Microbiol.">
        <title>Complete genome of a new Firmicutes species belonging to the dominant human colonic microbiota ('Ruminococcus bicirculans') reveals two chromosomes and a selective capacity to utilize plant glucans.</title>
        <authorList>
            <consortium name="NISC Comparative Sequencing Program"/>
            <person name="Wegmann U."/>
            <person name="Louis P."/>
            <person name="Goesmann A."/>
            <person name="Henrissat B."/>
            <person name="Duncan S.H."/>
            <person name="Flint H.J."/>
        </authorList>
    </citation>
    <scope>NUCLEOTIDE SEQUENCE</scope>
    <source>
        <strain evidence="1">CGMCC 1.18437</strain>
    </source>
</reference>
<protein>
    <submittedName>
        <fullName evidence="2">Uncharacterized protein</fullName>
    </submittedName>
</protein>
<dbReference type="AlphaFoldDB" id="A0A7W8KH78"/>
<dbReference type="RefSeq" id="WP_184114354.1">
    <property type="nucleotide sequence ID" value="NZ_BNAJ01000011.1"/>
</dbReference>
<reference evidence="4" key="2">
    <citation type="journal article" date="2019" name="Int. J. Syst. Evol. Microbiol.">
        <title>The Global Catalogue of Microorganisms (GCM) 10K type strain sequencing project: providing services to taxonomists for standard genome sequencing and annotation.</title>
        <authorList>
            <consortium name="The Broad Institute Genomics Platform"/>
            <consortium name="The Broad Institute Genome Sequencing Center for Infectious Disease"/>
            <person name="Wu L."/>
            <person name="Ma J."/>
        </authorList>
    </citation>
    <scope>NUCLEOTIDE SEQUENCE [LARGE SCALE GENOMIC DNA]</scope>
    <source>
        <strain evidence="4">CGMCC 1.18437</strain>
    </source>
</reference>
<proteinExistence type="predicted"/>
<comment type="caution">
    <text evidence="2">The sequence shown here is derived from an EMBL/GenBank/DDBJ whole genome shotgun (WGS) entry which is preliminary data.</text>
</comment>
<dbReference type="Proteomes" id="UP000539473">
    <property type="component" value="Unassembled WGS sequence"/>
</dbReference>
<reference evidence="2 3" key="3">
    <citation type="submission" date="2020-08" db="EMBL/GenBank/DDBJ databases">
        <title>Genomic Encyclopedia of Type Strains, Phase IV (KMG-IV): sequencing the most valuable type-strain genomes for metagenomic binning, comparative biology and taxonomic classification.</title>
        <authorList>
            <person name="Goeker M."/>
        </authorList>
    </citation>
    <scope>NUCLEOTIDE SEQUENCE [LARGE SCALE GENOMIC DNA]</scope>
    <source>
        <strain evidence="2 3">DSM 27521</strain>
    </source>
</reference>
<name>A0A7W8KH78_9DEIO</name>
<gene>
    <name evidence="1" type="ORF">GCM10017781_35830</name>
    <name evidence="2" type="ORF">HNQ07_003645</name>
</gene>
<dbReference type="Proteomes" id="UP000619376">
    <property type="component" value="Unassembled WGS sequence"/>
</dbReference>
<reference evidence="1" key="4">
    <citation type="submission" date="2024-05" db="EMBL/GenBank/DDBJ databases">
        <authorList>
            <person name="Sun Q."/>
            <person name="Zhou Y."/>
        </authorList>
    </citation>
    <scope>NUCLEOTIDE SEQUENCE</scope>
    <source>
        <strain evidence="1">CGMCC 1.18437</strain>
    </source>
</reference>
<evidence type="ECO:0000313" key="2">
    <source>
        <dbReference type="EMBL" id="MBB5378144.1"/>
    </source>
</evidence>
<evidence type="ECO:0000313" key="4">
    <source>
        <dbReference type="Proteomes" id="UP000619376"/>
    </source>
</evidence>
<evidence type="ECO:0000313" key="3">
    <source>
        <dbReference type="Proteomes" id="UP000539473"/>
    </source>
</evidence>
<keyword evidence="4" id="KW-1185">Reference proteome</keyword>
<accession>A0A7W8KH78</accession>
<organism evidence="2 3">
    <name type="scientific">Deinococcus metalli</name>
    <dbReference type="NCBI Taxonomy" id="1141878"/>
    <lineage>
        <taxon>Bacteria</taxon>
        <taxon>Thermotogati</taxon>
        <taxon>Deinococcota</taxon>
        <taxon>Deinococci</taxon>
        <taxon>Deinococcales</taxon>
        <taxon>Deinococcaceae</taxon>
        <taxon>Deinococcus</taxon>
    </lineage>
</organism>
<evidence type="ECO:0000313" key="1">
    <source>
        <dbReference type="EMBL" id="GHF56348.1"/>
    </source>
</evidence>
<dbReference type="EMBL" id="JACHFK010000011">
    <property type="protein sequence ID" value="MBB5378144.1"/>
    <property type="molecule type" value="Genomic_DNA"/>
</dbReference>
<sequence>MTSLPVTLTQLSHLLPPDSRNHLALLDDVCPGIICVVSGQGGEPRFTLEVEVAGRMLRTGGHRRVHAGLVDELSALVSGHLGRVI</sequence>
<dbReference type="EMBL" id="BNAJ01000011">
    <property type="protein sequence ID" value="GHF56348.1"/>
    <property type="molecule type" value="Genomic_DNA"/>
</dbReference>